<dbReference type="Proteomes" id="UP001488838">
    <property type="component" value="Unassembled WGS sequence"/>
</dbReference>
<accession>A0AAW0IH85</accession>
<protein>
    <recommendedName>
        <fullName evidence="3">Secreted protein</fullName>
    </recommendedName>
</protein>
<organism evidence="1 2">
    <name type="scientific">Myodes glareolus</name>
    <name type="common">Bank vole</name>
    <name type="synonym">Clethrionomys glareolus</name>
    <dbReference type="NCBI Taxonomy" id="447135"/>
    <lineage>
        <taxon>Eukaryota</taxon>
        <taxon>Metazoa</taxon>
        <taxon>Chordata</taxon>
        <taxon>Craniata</taxon>
        <taxon>Vertebrata</taxon>
        <taxon>Euteleostomi</taxon>
        <taxon>Mammalia</taxon>
        <taxon>Eutheria</taxon>
        <taxon>Euarchontoglires</taxon>
        <taxon>Glires</taxon>
        <taxon>Rodentia</taxon>
        <taxon>Myomorpha</taxon>
        <taxon>Muroidea</taxon>
        <taxon>Cricetidae</taxon>
        <taxon>Arvicolinae</taxon>
        <taxon>Myodes</taxon>
    </lineage>
</organism>
<evidence type="ECO:0000313" key="2">
    <source>
        <dbReference type="Proteomes" id="UP001488838"/>
    </source>
</evidence>
<sequence length="114" mass="12836">MFSFELSSAHSIFSFCSVWGFVCSLKVCLQVQCLLQLHSMAEKAVKPLSSFPDPSPPGYLDEVLSSLTFSSCFLFQRKMRPLRRVPCLQVWVVGPWREKTQVSECIGTPSSHCT</sequence>
<evidence type="ECO:0000313" key="1">
    <source>
        <dbReference type="EMBL" id="KAK7813685.1"/>
    </source>
</evidence>
<evidence type="ECO:0008006" key="3">
    <source>
        <dbReference type="Google" id="ProtNLM"/>
    </source>
</evidence>
<keyword evidence="2" id="KW-1185">Reference proteome</keyword>
<proteinExistence type="predicted"/>
<dbReference type="EMBL" id="JBBHLL010000132">
    <property type="protein sequence ID" value="KAK7813685.1"/>
    <property type="molecule type" value="Genomic_DNA"/>
</dbReference>
<name>A0AAW0IH85_MYOGA</name>
<reference evidence="1 2" key="1">
    <citation type="journal article" date="2023" name="bioRxiv">
        <title>Conserved and derived expression patterns and positive selection on dental genes reveal complex evolutionary context of ever-growing rodent molars.</title>
        <authorList>
            <person name="Calamari Z.T."/>
            <person name="Song A."/>
            <person name="Cohen E."/>
            <person name="Akter M."/>
            <person name="Roy R.D."/>
            <person name="Hallikas O."/>
            <person name="Christensen M.M."/>
            <person name="Li P."/>
            <person name="Marangoni P."/>
            <person name="Jernvall J."/>
            <person name="Klein O.D."/>
        </authorList>
    </citation>
    <scope>NUCLEOTIDE SEQUENCE [LARGE SCALE GENOMIC DNA]</scope>
    <source>
        <strain evidence="1">V071</strain>
    </source>
</reference>
<feature type="non-terminal residue" evidence="1">
    <location>
        <position position="114"/>
    </location>
</feature>
<gene>
    <name evidence="1" type="ORF">U0070_001391</name>
</gene>
<dbReference type="AlphaFoldDB" id="A0AAW0IH85"/>
<comment type="caution">
    <text evidence="1">The sequence shown here is derived from an EMBL/GenBank/DDBJ whole genome shotgun (WGS) entry which is preliminary data.</text>
</comment>